<evidence type="ECO:0000313" key="2">
    <source>
        <dbReference type="Proteomes" id="UP000567293"/>
    </source>
</evidence>
<protein>
    <recommendedName>
        <fullName evidence="3">Sensor histidine kinase NatK C-terminal domain-containing protein</fullName>
    </recommendedName>
</protein>
<name>A0A7V8NUB8_9BACT</name>
<accession>A0A7V8NUB8</accession>
<dbReference type="AlphaFoldDB" id="A0A7V8NUB8"/>
<keyword evidence="2" id="KW-1185">Reference proteome</keyword>
<organism evidence="1 2">
    <name type="scientific">Candidatus Acidiferrum panamense</name>
    <dbReference type="NCBI Taxonomy" id="2741543"/>
    <lineage>
        <taxon>Bacteria</taxon>
        <taxon>Pseudomonadati</taxon>
        <taxon>Acidobacteriota</taxon>
        <taxon>Terriglobia</taxon>
        <taxon>Candidatus Acidiferrales</taxon>
        <taxon>Candidatus Acidiferrum</taxon>
    </lineage>
</organism>
<gene>
    <name evidence="1" type="ORF">HRJ53_21615</name>
</gene>
<evidence type="ECO:0008006" key="3">
    <source>
        <dbReference type="Google" id="ProtNLM"/>
    </source>
</evidence>
<sequence length="62" mass="7101">MTIENTFDRESTINRPNGMGLANVRKRLEGRYGTDASLRVDSQTDHFRVELSMPAETGDMRR</sequence>
<reference evidence="1" key="1">
    <citation type="submission" date="2020-06" db="EMBL/GenBank/DDBJ databases">
        <title>Legume-microbial interactions unlock mineral nutrients during tropical forest succession.</title>
        <authorList>
            <person name="Epihov D.Z."/>
        </authorList>
    </citation>
    <scope>NUCLEOTIDE SEQUENCE [LARGE SCALE GENOMIC DNA]</scope>
    <source>
        <strain evidence="1">Pan2503</strain>
    </source>
</reference>
<dbReference type="EMBL" id="JACDQQ010002079">
    <property type="protein sequence ID" value="MBA0087592.1"/>
    <property type="molecule type" value="Genomic_DNA"/>
</dbReference>
<dbReference type="Proteomes" id="UP000567293">
    <property type="component" value="Unassembled WGS sequence"/>
</dbReference>
<evidence type="ECO:0000313" key="1">
    <source>
        <dbReference type="EMBL" id="MBA0087592.1"/>
    </source>
</evidence>
<comment type="caution">
    <text evidence="1">The sequence shown here is derived from an EMBL/GenBank/DDBJ whole genome shotgun (WGS) entry which is preliminary data.</text>
</comment>
<proteinExistence type="predicted"/>